<dbReference type="Proteomes" id="UP000239203">
    <property type="component" value="Unassembled WGS sequence"/>
</dbReference>
<name>A0A2S6GNN1_9PSEU</name>
<accession>A0A2S6GNN1</accession>
<proteinExistence type="predicted"/>
<dbReference type="EMBL" id="PTIX01000009">
    <property type="protein sequence ID" value="PPK66845.1"/>
    <property type="molecule type" value="Genomic_DNA"/>
</dbReference>
<evidence type="ECO:0000313" key="1">
    <source>
        <dbReference type="EMBL" id="PPK66845.1"/>
    </source>
</evidence>
<protein>
    <submittedName>
        <fullName evidence="1">Uncharacterized protein</fullName>
    </submittedName>
</protein>
<reference evidence="1 2" key="1">
    <citation type="submission" date="2018-02" db="EMBL/GenBank/DDBJ databases">
        <title>Genomic Encyclopedia of Archaeal and Bacterial Type Strains, Phase II (KMG-II): from individual species to whole genera.</title>
        <authorList>
            <person name="Goeker M."/>
        </authorList>
    </citation>
    <scope>NUCLEOTIDE SEQUENCE [LARGE SCALE GENOMIC DNA]</scope>
    <source>
        <strain evidence="1 2">YU 961-1</strain>
    </source>
</reference>
<gene>
    <name evidence="1" type="ORF">CLV40_109230</name>
</gene>
<dbReference type="AlphaFoldDB" id="A0A2S6GNN1"/>
<comment type="caution">
    <text evidence="1">The sequence shown here is derived from an EMBL/GenBank/DDBJ whole genome shotgun (WGS) entry which is preliminary data.</text>
</comment>
<organism evidence="1 2">
    <name type="scientific">Actinokineospora auranticolor</name>
    <dbReference type="NCBI Taxonomy" id="155976"/>
    <lineage>
        <taxon>Bacteria</taxon>
        <taxon>Bacillati</taxon>
        <taxon>Actinomycetota</taxon>
        <taxon>Actinomycetes</taxon>
        <taxon>Pseudonocardiales</taxon>
        <taxon>Pseudonocardiaceae</taxon>
        <taxon>Actinokineospora</taxon>
    </lineage>
</organism>
<sequence length="76" mass="8188">MGGVAEADPVAALRAEFRSELPSAVEDMAERDVRDLAAALRAARKRQGRHLTEATDASVAQIPALLRPLVRRAIGR</sequence>
<evidence type="ECO:0000313" key="2">
    <source>
        <dbReference type="Proteomes" id="UP000239203"/>
    </source>
</evidence>
<keyword evidence="2" id="KW-1185">Reference proteome</keyword>